<evidence type="ECO:0000256" key="1">
    <source>
        <dbReference type="SAM" id="SignalP"/>
    </source>
</evidence>
<dbReference type="EMBL" id="GIFC01001809">
    <property type="protein sequence ID" value="MXU83892.1"/>
    <property type="molecule type" value="Transcribed_RNA"/>
</dbReference>
<accession>A0A6B0TV59</accession>
<reference evidence="2" key="1">
    <citation type="submission" date="2019-12" db="EMBL/GenBank/DDBJ databases">
        <title>An insight into the sialome of adult female Ixodes ricinus ticks feeding for 6 days.</title>
        <authorList>
            <person name="Perner J."/>
            <person name="Ribeiro J.M.C."/>
        </authorList>
    </citation>
    <scope>NUCLEOTIDE SEQUENCE</scope>
    <source>
        <strain evidence="2">Semi-engorged</strain>
        <tissue evidence="2">Salivary glands</tissue>
    </source>
</reference>
<feature type="signal peptide" evidence="1">
    <location>
        <begin position="1"/>
        <end position="27"/>
    </location>
</feature>
<organism evidence="2">
    <name type="scientific">Ixodes ricinus</name>
    <name type="common">Common tick</name>
    <name type="synonym">Acarus ricinus</name>
    <dbReference type="NCBI Taxonomy" id="34613"/>
    <lineage>
        <taxon>Eukaryota</taxon>
        <taxon>Metazoa</taxon>
        <taxon>Ecdysozoa</taxon>
        <taxon>Arthropoda</taxon>
        <taxon>Chelicerata</taxon>
        <taxon>Arachnida</taxon>
        <taxon>Acari</taxon>
        <taxon>Parasitiformes</taxon>
        <taxon>Ixodida</taxon>
        <taxon>Ixodoidea</taxon>
        <taxon>Ixodidae</taxon>
        <taxon>Ixodinae</taxon>
        <taxon>Ixodes</taxon>
    </lineage>
</organism>
<proteinExistence type="predicted"/>
<protein>
    <submittedName>
        <fullName evidence="2">Putative secreted protein</fullName>
    </submittedName>
</protein>
<feature type="chain" id="PRO_5025445309" evidence="1">
    <location>
        <begin position="28"/>
        <end position="78"/>
    </location>
</feature>
<evidence type="ECO:0000313" key="2">
    <source>
        <dbReference type="EMBL" id="MXU83892.1"/>
    </source>
</evidence>
<dbReference type="AlphaFoldDB" id="A0A6B0TV59"/>
<keyword evidence="1" id="KW-0732">Signal</keyword>
<sequence>MQTKPVQMSRILLSLGVLGLWVRSRMTKPRPPTVKRKLDARPSMMYWPLTRYGMKATGLLWPCSSTVDPMLGGSTITS</sequence>
<name>A0A6B0TV59_IXORI</name>